<proteinExistence type="predicted"/>
<keyword evidence="2" id="KW-0444">Lipid biosynthesis</keyword>
<dbReference type="GO" id="GO:0008654">
    <property type="term" value="P:phospholipid biosynthetic process"/>
    <property type="evidence" value="ECO:0007669"/>
    <property type="project" value="UniProtKB-KW"/>
</dbReference>
<keyword evidence="6" id="KW-0865">Zymogen</keyword>
<dbReference type="AlphaFoldDB" id="A0A9R1D5M6"/>
<sequence>MSEVVPLPAVAPGTWRYARIPLICSLPLVLVSPFLAVGGLSVAAGIVWFHRDPKRSPPPAGVVAPADGRVSIVRAEGDRVRVAVFMNVTDVHVNRAPMAGTVGDVEHTPGKHLPAFTKESERNERVRIDCGECEVTLIAGAVARRIHPYVESGEDLERGERIGHISFGSRADVLLPARFDVEDVRVEVGQRVRAGETVVASS</sequence>
<dbReference type="InterPro" id="IPR003817">
    <property type="entry name" value="PS_Dcarbxylase"/>
</dbReference>
<evidence type="ECO:0000256" key="3">
    <source>
        <dbReference type="ARBA" id="ARBA00022793"/>
    </source>
</evidence>
<dbReference type="PANTHER" id="PTHR35809:SF1">
    <property type="entry name" value="ARCHAETIDYLSERINE DECARBOXYLASE PROENZYME-RELATED"/>
    <property type="match status" value="1"/>
</dbReference>
<name>A0A9R1D5M6_9EURY</name>
<gene>
    <name evidence="12" type="ORF">KM295_03175</name>
</gene>
<keyword evidence="13" id="KW-1185">Reference proteome</keyword>
<comment type="caution">
    <text evidence="12">The sequence shown here is derived from an EMBL/GenBank/DDBJ whole genome shotgun (WGS) entry which is preliminary data.</text>
</comment>
<dbReference type="Proteomes" id="UP001139494">
    <property type="component" value="Unassembled WGS sequence"/>
</dbReference>
<dbReference type="GO" id="GO:0004609">
    <property type="term" value="F:phosphatidylserine decarboxylase activity"/>
    <property type="evidence" value="ECO:0007669"/>
    <property type="project" value="InterPro"/>
</dbReference>
<reference evidence="12" key="1">
    <citation type="journal article" date="2023" name="Front. Microbiol.">
        <title>Genomic-based phylogenetic and metabolic analyses of the genus Natronomonas, and description of Natronomonas aquatica sp. nov.</title>
        <authorList>
            <person name="Garcia-Roldan A."/>
            <person name="Duran-Viseras A."/>
            <person name="de la Haba R.R."/>
            <person name="Corral P."/>
            <person name="Sanchez-Porro C."/>
            <person name="Ventosa A."/>
        </authorList>
    </citation>
    <scope>NUCLEOTIDE SEQUENCE</scope>
    <source>
        <strain evidence="12">F2-12</strain>
    </source>
</reference>
<evidence type="ECO:0000256" key="1">
    <source>
        <dbReference type="ARBA" id="ARBA00022475"/>
    </source>
</evidence>
<keyword evidence="7" id="KW-0594">Phospholipid biosynthesis</keyword>
<dbReference type="EMBL" id="JAHLKM010000002">
    <property type="protein sequence ID" value="MCQ4332503.1"/>
    <property type="molecule type" value="Genomic_DNA"/>
</dbReference>
<keyword evidence="9" id="KW-1208">Phospholipid metabolism</keyword>
<evidence type="ECO:0000313" key="12">
    <source>
        <dbReference type="EMBL" id="MCQ4332503.1"/>
    </source>
</evidence>
<dbReference type="Pfam" id="PF02666">
    <property type="entry name" value="PS_Dcarbxylase"/>
    <property type="match status" value="1"/>
</dbReference>
<organism evidence="12 13">
    <name type="scientific">Natronomonas aquatica</name>
    <dbReference type="NCBI Taxonomy" id="2841590"/>
    <lineage>
        <taxon>Archaea</taxon>
        <taxon>Methanobacteriati</taxon>
        <taxon>Methanobacteriota</taxon>
        <taxon>Stenosarchaea group</taxon>
        <taxon>Halobacteria</taxon>
        <taxon>Halobacteriales</taxon>
        <taxon>Natronomonadaceae</taxon>
        <taxon>Natronomonas</taxon>
    </lineage>
</organism>
<evidence type="ECO:0000256" key="11">
    <source>
        <dbReference type="SAM" id="Phobius"/>
    </source>
</evidence>
<evidence type="ECO:0000256" key="10">
    <source>
        <dbReference type="ARBA" id="ARBA00023317"/>
    </source>
</evidence>
<dbReference type="NCBIfam" id="NF038088">
    <property type="entry name" value="anchor_synt_D"/>
    <property type="match status" value="1"/>
</dbReference>
<keyword evidence="11" id="KW-1133">Transmembrane helix</keyword>
<keyword evidence="5 11" id="KW-0472">Membrane</keyword>
<keyword evidence="8" id="KW-0456">Lyase</keyword>
<keyword evidence="3" id="KW-0210">Decarboxylase</keyword>
<keyword evidence="11" id="KW-0812">Transmembrane</keyword>
<accession>A0A9R1D5M6</accession>
<dbReference type="InterPro" id="IPR033175">
    <property type="entry name" value="PSD-A"/>
</dbReference>
<evidence type="ECO:0000256" key="9">
    <source>
        <dbReference type="ARBA" id="ARBA00023264"/>
    </source>
</evidence>
<keyword evidence="1" id="KW-1003">Cell membrane</keyword>
<protein>
    <submittedName>
        <fullName evidence="12">Protein sorting system archaetidylserine decarboxylase</fullName>
    </submittedName>
</protein>
<evidence type="ECO:0000313" key="13">
    <source>
        <dbReference type="Proteomes" id="UP001139494"/>
    </source>
</evidence>
<evidence type="ECO:0000256" key="2">
    <source>
        <dbReference type="ARBA" id="ARBA00022516"/>
    </source>
</evidence>
<dbReference type="NCBIfam" id="NF003683">
    <property type="entry name" value="PRK05305.2-3"/>
    <property type="match status" value="1"/>
</dbReference>
<dbReference type="PANTHER" id="PTHR35809">
    <property type="entry name" value="ARCHAETIDYLSERINE DECARBOXYLASE PROENZYME-RELATED"/>
    <property type="match status" value="1"/>
</dbReference>
<feature type="transmembrane region" description="Helical" evidence="11">
    <location>
        <begin position="20"/>
        <end position="49"/>
    </location>
</feature>
<evidence type="ECO:0000256" key="5">
    <source>
        <dbReference type="ARBA" id="ARBA00023136"/>
    </source>
</evidence>
<evidence type="ECO:0000256" key="6">
    <source>
        <dbReference type="ARBA" id="ARBA00023145"/>
    </source>
</evidence>
<keyword evidence="4" id="KW-0443">Lipid metabolism</keyword>
<keyword evidence="10" id="KW-0670">Pyruvate</keyword>
<evidence type="ECO:0000256" key="7">
    <source>
        <dbReference type="ARBA" id="ARBA00023209"/>
    </source>
</evidence>
<evidence type="ECO:0000256" key="8">
    <source>
        <dbReference type="ARBA" id="ARBA00023239"/>
    </source>
</evidence>
<evidence type="ECO:0000256" key="4">
    <source>
        <dbReference type="ARBA" id="ARBA00023098"/>
    </source>
</evidence>